<dbReference type="EC" id="2.4.1.16" evidence="4"/>
<evidence type="ECO:0000256" key="17">
    <source>
        <dbReference type="ARBA" id="ARBA00023180"/>
    </source>
</evidence>
<evidence type="ECO:0000256" key="24">
    <source>
        <dbReference type="SAM" id="Phobius"/>
    </source>
</evidence>
<keyword evidence="19" id="KW-0966">Cell projection</keyword>
<evidence type="ECO:0000259" key="25">
    <source>
        <dbReference type="PROSITE" id="PS51456"/>
    </source>
</evidence>
<dbReference type="PANTHER" id="PTHR46256:SF3">
    <property type="entry name" value="MYOSIN MOTOR DOMAIN-CONTAINING PROTEIN"/>
    <property type="match status" value="1"/>
</dbReference>
<evidence type="ECO:0000256" key="21">
    <source>
        <dbReference type="ARBA" id="ARBA00048014"/>
    </source>
</evidence>
<keyword evidence="13" id="KW-0175">Coiled coil</keyword>
<feature type="region of interest" description="Disordered" evidence="23">
    <location>
        <begin position="1633"/>
        <end position="1664"/>
    </location>
</feature>
<evidence type="ECO:0000256" key="15">
    <source>
        <dbReference type="ARBA" id="ARBA00023136"/>
    </source>
</evidence>
<evidence type="ECO:0000256" key="3">
    <source>
        <dbReference type="ARBA" id="ARBA00004651"/>
    </source>
</evidence>
<keyword evidence="16 22" id="KW-0505">Motor protein</keyword>
<keyword evidence="27" id="KW-1185">Reference proteome</keyword>
<evidence type="ECO:0000256" key="16">
    <source>
        <dbReference type="ARBA" id="ARBA00023175"/>
    </source>
</evidence>
<dbReference type="Pfam" id="PF00063">
    <property type="entry name" value="Myosin_head"/>
    <property type="match status" value="1"/>
</dbReference>
<evidence type="ECO:0000313" key="27">
    <source>
        <dbReference type="Proteomes" id="UP000749559"/>
    </source>
</evidence>
<dbReference type="InterPro" id="IPR029044">
    <property type="entry name" value="Nucleotide-diphossugar_trans"/>
</dbReference>
<dbReference type="EMBL" id="CAIIXF020000010">
    <property type="protein sequence ID" value="CAH1797204.1"/>
    <property type="molecule type" value="Genomic_DNA"/>
</dbReference>
<evidence type="ECO:0000256" key="6">
    <source>
        <dbReference type="ARBA" id="ARBA00022490"/>
    </source>
</evidence>
<protein>
    <recommendedName>
        <fullName evidence="4">chitin synthase</fullName>
        <ecNumber evidence="4">2.4.1.16</ecNumber>
    </recommendedName>
</protein>
<keyword evidence="7" id="KW-0808">Transferase</keyword>
<feature type="compositionally biased region" description="Polar residues" evidence="23">
    <location>
        <begin position="2700"/>
        <end position="2715"/>
    </location>
</feature>
<feature type="compositionally biased region" description="Low complexity" evidence="23">
    <location>
        <begin position="2221"/>
        <end position="2241"/>
    </location>
</feature>
<feature type="region of interest" description="Disordered" evidence="23">
    <location>
        <begin position="2263"/>
        <end position="2314"/>
    </location>
</feature>
<dbReference type="GO" id="GO:0005886">
    <property type="term" value="C:plasma membrane"/>
    <property type="evidence" value="ECO:0007669"/>
    <property type="project" value="UniProtKB-SubCell"/>
</dbReference>
<dbReference type="Gene3D" id="1.20.58.530">
    <property type="match status" value="1"/>
</dbReference>
<evidence type="ECO:0000256" key="19">
    <source>
        <dbReference type="ARBA" id="ARBA00023273"/>
    </source>
</evidence>
<dbReference type="GO" id="GO:0042995">
    <property type="term" value="C:cell projection"/>
    <property type="evidence" value="ECO:0007669"/>
    <property type="project" value="UniProtKB-SubCell"/>
</dbReference>
<reference evidence="26" key="1">
    <citation type="submission" date="2022-03" db="EMBL/GenBank/DDBJ databases">
        <authorList>
            <person name="Martin C."/>
        </authorList>
    </citation>
    <scope>NUCLEOTIDE SEQUENCE</scope>
</reference>
<comment type="similarity">
    <text evidence="22">Belongs to the TRAFAC class myosin-kinesin ATPase superfamily. Myosin family.</text>
</comment>
<feature type="transmembrane region" description="Helical" evidence="24">
    <location>
        <begin position="2375"/>
        <end position="2395"/>
    </location>
</feature>
<dbReference type="GO" id="GO:0004100">
    <property type="term" value="F:chitin synthase activity"/>
    <property type="evidence" value="ECO:0007669"/>
    <property type="project" value="UniProtKB-EC"/>
</dbReference>
<dbReference type="InterPro" id="IPR001609">
    <property type="entry name" value="Myosin_head_motor_dom-like"/>
</dbReference>
<dbReference type="SUPFAM" id="SSF52540">
    <property type="entry name" value="P-loop containing nucleoside triphosphate hydrolases"/>
    <property type="match status" value="1"/>
</dbReference>
<feature type="compositionally biased region" description="Basic and acidic residues" evidence="23">
    <location>
        <begin position="1633"/>
        <end position="1644"/>
    </location>
</feature>
<feature type="region of interest" description="Disordered" evidence="23">
    <location>
        <begin position="761"/>
        <end position="824"/>
    </location>
</feature>
<feature type="transmembrane region" description="Helical" evidence="24">
    <location>
        <begin position="1966"/>
        <end position="1982"/>
    </location>
</feature>
<dbReference type="GO" id="GO:0016459">
    <property type="term" value="C:myosin complex"/>
    <property type="evidence" value="ECO:0007669"/>
    <property type="project" value="UniProtKB-KW"/>
</dbReference>
<evidence type="ECO:0000256" key="4">
    <source>
        <dbReference type="ARBA" id="ARBA00012543"/>
    </source>
</evidence>
<feature type="domain" description="Myosin motor" evidence="25">
    <location>
        <begin position="4"/>
        <end position="733"/>
    </location>
</feature>
<evidence type="ECO:0000256" key="11">
    <source>
        <dbReference type="ARBA" id="ARBA00022840"/>
    </source>
</evidence>
<dbReference type="SMART" id="SM00242">
    <property type="entry name" value="MYSc"/>
    <property type="match status" value="1"/>
</dbReference>
<evidence type="ECO:0000256" key="9">
    <source>
        <dbReference type="ARBA" id="ARBA00022737"/>
    </source>
</evidence>
<dbReference type="Gene3D" id="3.40.850.10">
    <property type="entry name" value="Kinesin motor domain"/>
    <property type="match status" value="1"/>
</dbReference>
<feature type="transmembrane region" description="Helical" evidence="24">
    <location>
        <begin position="1266"/>
        <end position="1285"/>
    </location>
</feature>
<feature type="transmembrane region" description="Helical" evidence="24">
    <location>
        <begin position="1994"/>
        <end position="2012"/>
    </location>
</feature>
<feature type="region of interest" description="Disordered" evidence="23">
    <location>
        <begin position="2631"/>
        <end position="2650"/>
    </location>
</feature>
<dbReference type="PROSITE" id="PS51456">
    <property type="entry name" value="MYOSIN_MOTOR"/>
    <property type="match status" value="1"/>
</dbReference>
<feature type="compositionally biased region" description="Low complexity" evidence="23">
    <location>
        <begin position="2690"/>
        <end position="2699"/>
    </location>
</feature>
<dbReference type="Gene3D" id="3.90.550.10">
    <property type="entry name" value="Spore Coat Polysaccharide Biosynthesis Protein SpsA, Chain A"/>
    <property type="match status" value="1"/>
</dbReference>
<feature type="compositionally biased region" description="Polar residues" evidence="23">
    <location>
        <begin position="2547"/>
        <end position="2558"/>
    </location>
</feature>
<feature type="transmembrane region" description="Helical" evidence="24">
    <location>
        <begin position="1871"/>
        <end position="1893"/>
    </location>
</feature>
<feature type="compositionally biased region" description="Low complexity" evidence="23">
    <location>
        <begin position="1429"/>
        <end position="1453"/>
    </location>
</feature>
<feature type="transmembrane region" description="Helical" evidence="24">
    <location>
        <begin position="994"/>
        <end position="1011"/>
    </location>
</feature>
<keyword evidence="17" id="KW-0325">Glycoprotein</keyword>
<dbReference type="Gene3D" id="1.20.120.720">
    <property type="entry name" value="Myosin VI head, motor domain, U50 subdomain"/>
    <property type="match status" value="1"/>
</dbReference>
<feature type="compositionally biased region" description="Low complexity" evidence="23">
    <location>
        <begin position="2563"/>
        <end position="2586"/>
    </location>
</feature>
<feature type="transmembrane region" description="Helical" evidence="24">
    <location>
        <begin position="1905"/>
        <end position="1924"/>
    </location>
</feature>
<feature type="compositionally biased region" description="Polar residues" evidence="23">
    <location>
        <begin position="2639"/>
        <end position="2650"/>
    </location>
</feature>
<proteinExistence type="inferred from homology"/>
<feature type="region of interest" description="Disordered" evidence="23">
    <location>
        <begin position="2532"/>
        <end position="2586"/>
    </location>
</feature>
<feature type="transmembrane region" description="Helical" evidence="24">
    <location>
        <begin position="1376"/>
        <end position="1393"/>
    </location>
</feature>
<feature type="transmembrane region" description="Helical" evidence="24">
    <location>
        <begin position="2425"/>
        <end position="2445"/>
    </location>
</feature>
<feature type="compositionally biased region" description="Polar residues" evidence="23">
    <location>
        <begin position="2263"/>
        <end position="2278"/>
    </location>
</feature>
<feature type="region of interest" description="Actin-binding" evidence="22">
    <location>
        <begin position="614"/>
        <end position="636"/>
    </location>
</feature>
<dbReference type="SUPFAM" id="SSF53448">
    <property type="entry name" value="Nucleotide-diphospho-sugar transferases"/>
    <property type="match status" value="1"/>
</dbReference>
<feature type="compositionally biased region" description="Low complexity" evidence="23">
    <location>
        <begin position="2174"/>
        <end position="2186"/>
    </location>
</feature>
<feature type="transmembrane region" description="Helical" evidence="24">
    <location>
        <begin position="1023"/>
        <end position="1047"/>
    </location>
</feature>
<dbReference type="PANTHER" id="PTHR46256">
    <property type="entry name" value="AGAP011099-PA"/>
    <property type="match status" value="1"/>
</dbReference>
<evidence type="ECO:0000256" key="20">
    <source>
        <dbReference type="ARBA" id="ARBA00046329"/>
    </source>
</evidence>
<feature type="transmembrane region" description="Helical" evidence="24">
    <location>
        <begin position="1297"/>
        <end position="1318"/>
    </location>
</feature>
<feature type="compositionally biased region" description="Low complexity" evidence="23">
    <location>
        <begin position="2716"/>
        <end position="2726"/>
    </location>
</feature>
<dbReference type="InterPro" id="IPR055120">
    <property type="entry name" value="Chs-1/2_IV_N"/>
</dbReference>
<feature type="transmembrane region" description="Helical" evidence="24">
    <location>
        <begin position="1172"/>
        <end position="1193"/>
    </location>
</feature>
<dbReference type="InterPro" id="IPR036961">
    <property type="entry name" value="Kinesin_motor_dom_sf"/>
</dbReference>
<feature type="compositionally biased region" description="Low complexity" evidence="23">
    <location>
        <begin position="2279"/>
        <end position="2293"/>
    </location>
</feature>
<dbReference type="GO" id="GO:0005524">
    <property type="term" value="F:ATP binding"/>
    <property type="evidence" value="ECO:0007669"/>
    <property type="project" value="UniProtKB-UniRule"/>
</dbReference>
<dbReference type="FunFam" id="3.90.550.10:FF:000139">
    <property type="entry name" value="Chitin synthase 8"/>
    <property type="match status" value="1"/>
</dbReference>
<evidence type="ECO:0000256" key="23">
    <source>
        <dbReference type="SAM" id="MobiDB-lite"/>
    </source>
</evidence>
<keyword evidence="8 24" id="KW-0812">Transmembrane</keyword>
<feature type="compositionally biased region" description="Polar residues" evidence="23">
    <location>
        <begin position="2297"/>
        <end position="2311"/>
    </location>
</feature>
<keyword evidence="11 22" id="KW-0067">ATP-binding</keyword>
<keyword evidence="15 24" id="KW-0472">Membrane</keyword>
<evidence type="ECO:0000256" key="2">
    <source>
        <dbReference type="ARBA" id="ARBA00004316"/>
    </source>
</evidence>
<name>A0A8J1TYA2_OWEFU</name>
<keyword evidence="10 22" id="KW-0547">Nucleotide-binding</keyword>
<evidence type="ECO:0000256" key="5">
    <source>
        <dbReference type="ARBA" id="ARBA00022475"/>
    </source>
</evidence>
<keyword evidence="5" id="KW-1003">Cell membrane</keyword>
<organism evidence="26 27">
    <name type="scientific">Owenia fusiformis</name>
    <name type="common">Polychaete worm</name>
    <dbReference type="NCBI Taxonomy" id="6347"/>
    <lineage>
        <taxon>Eukaryota</taxon>
        <taxon>Metazoa</taxon>
        <taxon>Spiralia</taxon>
        <taxon>Lophotrochozoa</taxon>
        <taxon>Annelida</taxon>
        <taxon>Polychaeta</taxon>
        <taxon>Sedentaria</taxon>
        <taxon>Canalipalpata</taxon>
        <taxon>Sabellida</taxon>
        <taxon>Oweniida</taxon>
        <taxon>Oweniidae</taxon>
        <taxon>Owenia</taxon>
    </lineage>
</organism>
<dbReference type="Pfam" id="PF03142">
    <property type="entry name" value="Chitin_synth_2"/>
    <property type="match status" value="1"/>
</dbReference>
<evidence type="ECO:0000256" key="7">
    <source>
        <dbReference type="ARBA" id="ARBA00022679"/>
    </source>
</evidence>
<dbReference type="Gene3D" id="1.20.5.4820">
    <property type="match status" value="1"/>
</dbReference>
<gene>
    <name evidence="26" type="ORF">OFUS_LOCUS21534</name>
</gene>
<dbReference type="Proteomes" id="UP000749559">
    <property type="component" value="Unassembled WGS sequence"/>
</dbReference>
<dbReference type="GO" id="GO:0030832">
    <property type="term" value="P:regulation of actin filament length"/>
    <property type="evidence" value="ECO:0007669"/>
    <property type="project" value="TreeGrafter"/>
</dbReference>
<feature type="compositionally biased region" description="Polar residues" evidence="23">
    <location>
        <begin position="2118"/>
        <end position="2155"/>
    </location>
</feature>
<feature type="compositionally biased region" description="Basic and acidic residues" evidence="23">
    <location>
        <begin position="806"/>
        <end position="824"/>
    </location>
</feature>
<dbReference type="PRINTS" id="PR00193">
    <property type="entry name" value="MYOSINHEAVY"/>
</dbReference>
<evidence type="ECO:0000256" key="22">
    <source>
        <dbReference type="PROSITE-ProRule" id="PRU00782"/>
    </source>
</evidence>
<feature type="transmembrane region" description="Helical" evidence="24">
    <location>
        <begin position="1931"/>
        <end position="1954"/>
    </location>
</feature>
<dbReference type="Gene3D" id="1.10.10.820">
    <property type="match status" value="1"/>
</dbReference>
<keyword evidence="14 22" id="KW-0518">Myosin</keyword>
<feature type="region of interest" description="Disordered" evidence="23">
    <location>
        <begin position="1425"/>
        <end position="1469"/>
    </location>
</feature>
<dbReference type="PROSITE" id="PS50096">
    <property type="entry name" value="IQ"/>
    <property type="match status" value="1"/>
</dbReference>
<evidence type="ECO:0000313" key="26">
    <source>
        <dbReference type="EMBL" id="CAH1797204.1"/>
    </source>
</evidence>
<evidence type="ECO:0000256" key="1">
    <source>
        <dbReference type="ARBA" id="ARBA00004245"/>
    </source>
</evidence>
<feature type="transmembrane region" description="Helical" evidence="24">
    <location>
        <begin position="926"/>
        <end position="947"/>
    </location>
</feature>
<feature type="region of interest" description="Disordered" evidence="23">
    <location>
        <begin position="2678"/>
        <end position="2741"/>
    </location>
</feature>
<dbReference type="GO" id="GO:0003779">
    <property type="term" value="F:actin binding"/>
    <property type="evidence" value="ECO:0007669"/>
    <property type="project" value="UniProtKB-KW"/>
</dbReference>
<feature type="region of interest" description="Disordered" evidence="23">
    <location>
        <begin position="2809"/>
        <end position="2833"/>
    </location>
</feature>
<feature type="binding site" evidence="22">
    <location>
        <begin position="98"/>
        <end position="105"/>
    </location>
    <ligand>
        <name>ATP</name>
        <dbReference type="ChEBI" id="CHEBI:30616"/>
    </ligand>
</feature>
<dbReference type="InterPro" id="IPR027417">
    <property type="entry name" value="P-loop_NTPase"/>
</dbReference>
<comment type="caution">
    <text evidence="26">The sequence shown here is derived from an EMBL/GenBank/DDBJ whole genome shotgun (WGS) entry which is preliminary data.</text>
</comment>
<accession>A0A8J1TYA2</accession>
<dbReference type="InterPro" id="IPR052409">
    <property type="entry name" value="Myosin-III_kinase_activity"/>
</dbReference>
<evidence type="ECO:0000256" key="18">
    <source>
        <dbReference type="ARBA" id="ARBA00023212"/>
    </source>
</evidence>
<evidence type="ECO:0000256" key="8">
    <source>
        <dbReference type="ARBA" id="ARBA00022692"/>
    </source>
</evidence>
<dbReference type="Pfam" id="PF23000">
    <property type="entry name" value="ChitinSynthase_IV_N"/>
    <property type="match status" value="1"/>
</dbReference>
<keyword evidence="9" id="KW-0677">Repeat</keyword>
<comment type="catalytic activity">
    <reaction evidence="21">
        <text>[(1-&gt;4)-N-acetyl-beta-D-glucosaminyl](n) + UDP-N-acetyl-alpha-D-glucosamine = [(1-&gt;4)-N-acetyl-beta-D-glucosaminyl](n+1) + UDP + H(+)</text>
        <dbReference type="Rhea" id="RHEA:16637"/>
        <dbReference type="Rhea" id="RHEA-COMP:9593"/>
        <dbReference type="Rhea" id="RHEA-COMP:9595"/>
        <dbReference type="ChEBI" id="CHEBI:15378"/>
        <dbReference type="ChEBI" id="CHEBI:17029"/>
        <dbReference type="ChEBI" id="CHEBI:57705"/>
        <dbReference type="ChEBI" id="CHEBI:58223"/>
        <dbReference type="EC" id="2.4.1.16"/>
    </reaction>
</comment>
<evidence type="ECO:0000256" key="13">
    <source>
        <dbReference type="ARBA" id="ARBA00023054"/>
    </source>
</evidence>
<keyword evidence="18" id="KW-0206">Cytoskeleton</keyword>
<keyword evidence="22" id="KW-0009">Actin-binding</keyword>
<dbReference type="OrthoDB" id="370884at2759"/>
<feature type="transmembrane region" description="Helical" evidence="24">
    <location>
        <begin position="1339"/>
        <end position="1364"/>
    </location>
</feature>
<keyword evidence="12 24" id="KW-1133">Transmembrane helix</keyword>
<sequence>MPRGVVDDLSTLEILDERTILDELQARYKNGIYYTYIGDVLVAINPFHSLHLYGREYHEKYRNVKVRSQLSPHVFWVADQSYQRMRETHNSQCILVSGESGAGKTESVKLIIRHITQLSPSANAVLSEKIIMVNPLLEAFGNARTVMNNNSSRFGKYVELNCTKDGTLIGGTIRDYLLEKSRVVRQGPGERNFHVFYNLFAGMSENRLRYYYLEAPEKYRIINQTTHLSGQVFSTEKEKLRCQHMFQKQEDIMRLIGFTEKDVSTVYTLLSSILHLSNIDFANNEVTDGVYITDEYPLKVVANLLSLDKTELTTALISTSTSTKGEEVVHFKNKDQAKDGQDALAKAVYQRLFGWLVRQINIQLKPKVDLRPGLITSIGILDMSGFENFKTNRFEQLCINVANEQLQYFFNEHIFSQEQRAYEGDGIDWTRLKYENNGPLLDLFLSKPVGIFAYLDEDSKFPKATDGTFVQKLNTNFADNQYFSKSPGDQVNFTIKHFAGMVTYDCNGILESNRDTLSMNLRECLAKSSNDLISKLFTAKLSDTGTISRSETNFPIRAKNPFDHTEIGHQNVDSISKTTGAKLLEKIRRSREKLDEPGYSRPDQTLTNAMRNSLFELMEKMSTCQPLFVRCMKPNRQLQADKFQSDVVLDQLRSNGLLGIAKIRRIGYPIRMEFADFIEKYKVVAFQASQFVKPLPVNCIEILKRVHLTDYAIGETKVFLKFWHQDALHSYLSRITTGIVDLQAQVRGYLTRQKYTNSIREAKSRARRRLVNRTPSLTSGGRASDTTHRTSTSRKTGRTGTETETLTERTSTKIDHTTDASHSEITDLTHRHQISTGKMIKEKEEDENLLPEHLWNVFQLIPRERVSASESFANAVKVIKLVFYITLFGVVLGGTVLSKSTLLLLTSGLGSRLGQKAKAAVVQRNSCASMLILCIIVPHILTFLMYLAKALFGSQPWPTGKMALKILTVELLQTLGMCLLIFRVLPEVDMIRGLFILNACCVVPVFCKLFFSHKPVNEKRRTIWLIVNFFALTVQLSAIGVILASGFKLSKDSLLDMNEAKKPITTTPAPQSEFEREMSILEGGRIARGVDLQLEKGMRLQRSIEDTVLGDKLMNNLAERIEKSREKRQFDFSFGGLTPANGSSGGSRGRGRPKFGMKPIMYMRKEVDTNDFLRGTILWEAAIASVLVSLAWWENFVDKNLYFGKRLILPMRQFKAQLHECRQKATVFVSLWKTGLTIAFAYIFVPDFSFSFFVATVTGNHNTDTLIDYAPLFVQMFTSMAVYYFGSLACKLCMQHFSFSVPLALSTPVTFVVLWLQCHTTPVLPENPYTWVCSEMSGVIFSWHMIAAALWWISQLIIAGHIWFPQAGRLEATERLFVLPVYCGTLIEQWMMFNRRRDDKEVIWSSTSGEIKYIDVDDRMSQSSMTALTGTSRTSTSRTITNHTTTNNRSTTTGFSKGKSEDDTEQQEEEAVPVIYACATMWHETREEMMKLLKSIFRMDVDQCARRNAREFFGIKDPDYYEYETHILFDDAMDLTDDHESVPNMFVQRLFEVIDEAGSSVHESAIKLPPPTKVPTPYGGRLVWILPGGSTLHVHIKDKHKIRHRKRWSQCMYMYYLLGYRLMAQREDEFMEENKTETASKKDSTGTAGSEISSMRKRTKSARNQNLDHFTRSDIFKRVDERLHRQAETTFILTLDGDIDFKPDAVRLLIDRMKKNKKVGAACGRIHPIGSGPMVWYQQFEYAIGHWLQKAAEHVLGCVLCSPGCFSLFRGSALMDDNVMRAYIRKATEAAHYVQYDQGEDRWLCTLMLQQGYRIEYCAASDALTQCPEAFSEFYNQRRRWGPSTLANIVDLLQSYENTVRINDNISYFYMLYQFMLFVSTILGPATVVMMIAGSFNAVLGTNLWQSYLMSLGPAIFFTVICMSCKDQTQINVATIMSAIYAVVMMVVIVGTVINATTESITSPNVVFLVGLTSFFFTSAVLHPEEFFCIVPGALYFLCIPSGYVLLIIYSLCNMNNVSWGTREVPKRKTKEEIEQEKIEEDERKKRKQEKKGLLGWLGLNRILSDVKDFYIQMVGQRAPVQQGPTTEQILLELKNSLDKLPDMINPRRSAHHFDAMSTQAGSTRAGSTHAGSVSTHPQSGWSGTTHPHSGWSRTTHTRDGESTDVAMTIPGLTSHGGTSHGYTTGQESMGNTNTVQYSHIEGTETDFTTATPSHTQFTETGTQSHTNFTTTNTHTQYSTGGESAGTRTPRHESTLQYSTVGSAIDSSRQAGSTMGSMTGTSHHGASSASSHHIPTSLRSQADWSTTSHASTARRQRNNLKNPFWIDIDFLGNGAINFLGKREIAFWRQLIRIYLHPLDEDKQHQDKIAQDLKNLRGNVVFGFSMLNLLWMIIIFQMQLMKEDLEDIFVEIPRADGKPAERFEPLGLVFLTFFAIILILQFVSMLCHRWGTLLHIVAITEIDWPFMRKHWKAEDDIQGAIELSKKLQRIRGLDEDPHPAYGIHSSAPTMTQTATGYTDSHIYSELDSFVHPSNESHLTGDTTEKTSTHMGDTSVTMTKTGRGDQTSTQYDTDTNTQTGTTTNRTTTALTNQSVTGTDTMTRDYSVTGTNMSVGDSTKDLDAHSLTNASATTPMADYSTHGYNTDNADTQSEGTHIFRKKDQGDQQYSRMHPAMKARQRYSYAGDSDSRRSYGSGRAASDIQPSSGSNTGKSYDQHSLSSRASSVSGHRSRSEYSGPGHKLAYGGTLQKAFRQRYELLKRLSEPNIPQAVDSTVVDVEGTEKKKMDIDPKTSQKQKQVYKNIKDKYDEHVKSRKAKQGKLSAREFFGLKPSTKK</sequence>
<evidence type="ECO:0000256" key="12">
    <source>
        <dbReference type="ARBA" id="ARBA00022989"/>
    </source>
</evidence>
<feature type="region of interest" description="Disordered" evidence="23">
    <location>
        <begin position="2118"/>
        <end position="2192"/>
    </location>
</feature>
<dbReference type="GO" id="GO:0000146">
    <property type="term" value="F:microfilament motor activity"/>
    <property type="evidence" value="ECO:0007669"/>
    <property type="project" value="TreeGrafter"/>
</dbReference>
<dbReference type="CDD" id="cd04190">
    <property type="entry name" value="Chitin_synth_C"/>
    <property type="match status" value="1"/>
</dbReference>
<feature type="transmembrane region" description="Helical" evidence="24">
    <location>
        <begin position="881"/>
        <end position="905"/>
    </location>
</feature>
<evidence type="ECO:0000256" key="14">
    <source>
        <dbReference type="ARBA" id="ARBA00023123"/>
    </source>
</evidence>
<comment type="subcellular location">
    <subcellularLocation>
        <location evidence="3">Cell membrane</location>
        <topology evidence="3">Multi-pass membrane protein</topology>
    </subcellularLocation>
    <subcellularLocation>
        <location evidence="2">Cell projection</location>
    </subcellularLocation>
    <subcellularLocation>
        <location evidence="1">Cytoplasm</location>
        <location evidence="1">Cytoskeleton</location>
    </subcellularLocation>
</comment>
<comment type="similarity">
    <text evidence="20">Belongs to the chitin synthase family. Class IV subfamily.</text>
</comment>
<feature type="transmembrane region" description="Helical" evidence="24">
    <location>
        <begin position="1236"/>
        <end position="1254"/>
    </location>
</feature>
<dbReference type="GO" id="GO:0004674">
    <property type="term" value="F:protein serine/threonine kinase activity"/>
    <property type="evidence" value="ECO:0007669"/>
    <property type="project" value="TreeGrafter"/>
</dbReference>
<feature type="region of interest" description="Disordered" evidence="23">
    <location>
        <begin position="2213"/>
        <end position="2251"/>
    </location>
</feature>
<evidence type="ECO:0000256" key="10">
    <source>
        <dbReference type="ARBA" id="ARBA00022741"/>
    </source>
</evidence>
<keyword evidence="6" id="KW-0963">Cytoplasm</keyword>